<name>A0A4C1UTG2_EUMVA</name>
<sequence>MFQKDLSGETKIDVVETCCDQQQQNESAGPMRNHIVTEYRRELAASAVAFRPVNKGFGCLLLLSIKFPIPSQKIGNVLVNLLILQVSMGSRDHLPSGDLMVVRLIDM</sequence>
<accession>A0A4C1UTG2</accession>
<reference evidence="1 2" key="1">
    <citation type="journal article" date="2019" name="Commun. Biol.">
        <title>The bagworm genome reveals a unique fibroin gene that provides high tensile strength.</title>
        <authorList>
            <person name="Kono N."/>
            <person name="Nakamura H."/>
            <person name="Ohtoshi R."/>
            <person name="Tomita M."/>
            <person name="Numata K."/>
            <person name="Arakawa K."/>
        </authorList>
    </citation>
    <scope>NUCLEOTIDE SEQUENCE [LARGE SCALE GENOMIC DNA]</scope>
</reference>
<organism evidence="1 2">
    <name type="scientific">Eumeta variegata</name>
    <name type="common">Bagworm moth</name>
    <name type="synonym">Eumeta japonica</name>
    <dbReference type="NCBI Taxonomy" id="151549"/>
    <lineage>
        <taxon>Eukaryota</taxon>
        <taxon>Metazoa</taxon>
        <taxon>Ecdysozoa</taxon>
        <taxon>Arthropoda</taxon>
        <taxon>Hexapoda</taxon>
        <taxon>Insecta</taxon>
        <taxon>Pterygota</taxon>
        <taxon>Neoptera</taxon>
        <taxon>Endopterygota</taxon>
        <taxon>Lepidoptera</taxon>
        <taxon>Glossata</taxon>
        <taxon>Ditrysia</taxon>
        <taxon>Tineoidea</taxon>
        <taxon>Psychidae</taxon>
        <taxon>Oiketicinae</taxon>
        <taxon>Eumeta</taxon>
    </lineage>
</organism>
<protein>
    <submittedName>
        <fullName evidence="1">Uncharacterized protein</fullName>
    </submittedName>
</protein>
<evidence type="ECO:0000313" key="2">
    <source>
        <dbReference type="Proteomes" id="UP000299102"/>
    </source>
</evidence>
<gene>
    <name evidence="1" type="ORF">EVAR_22698_1</name>
</gene>
<proteinExistence type="predicted"/>
<dbReference type="Proteomes" id="UP000299102">
    <property type="component" value="Unassembled WGS sequence"/>
</dbReference>
<dbReference type="AlphaFoldDB" id="A0A4C1UTG2"/>
<comment type="caution">
    <text evidence="1">The sequence shown here is derived from an EMBL/GenBank/DDBJ whole genome shotgun (WGS) entry which is preliminary data.</text>
</comment>
<evidence type="ECO:0000313" key="1">
    <source>
        <dbReference type="EMBL" id="GBP29327.1"/>
    </source>
</evidence>
<dbReference type="EMBL" id="BGZK01000219">
    <property type="protein sequence ID" value="GBP29327.1"/>
    <property type="molecule type" value="Genomic_DNA"/>
</dbReference>
<keyword evidence="2" id="KW-1185">Reference proteome</keyword>